<evidence type="ECO:0000313" key="8">
    <source>
        <dbReference type="Proteomes" id="UP000442109"/>
    </source>
</evidence>
<dbReference type="Pfam" id="PF03446">
    <property type="entry name" value="NAD_binding_2"/>
    <property type="match status" value="1"/>
</dbReference>
<organism evidence="7 8">
    <name type="scientific">Psychrobacter sanguinis</name>
    <dbReference type="NCBI Taxonomy" id="861445"/>
    <lineage>
        <taxon>Bacteria</taxon>
        <taxon>Pseudomonadati</taxon>
        <taxon>Pseudomonadota</taxon>
        <taxon>Gammaproteobacteria</taxon>
        <taxon>Moraxellales</taxon>
        <taxon>Moraxellaceae</taxon>
        <taxon>Psychrobacter</taxon>
    </lineage>
</organism>
<dbReference type="InterPro" id="IPR015815">
    <property type="entry name" value="HIBADH-related"/>
</dbReference>
<feature type="domain" description="6-phosphogluconate dehydrogenase NADP-binding" evidence="5">
    <location>
        <begin position="18"/>
        <end position="172"/>
    </location>
</feature>
<sequence>MSSTPDTFAPRSAAPTSVSFIGLGAMGHHMAKHLVGSFDTVMVYNRNFDKATAHAAEFGTQAVSLEQAVSADVIFSCLPTSQVVDDLIKQALPHLNAGSVWVDCTSGVPENAKASQAKLSAAGCEFLDAPVSGQTSGADSGTLTVMVGGSAKALAYAKSAIDCFAGLIVHVGDSGAGFAVKAVNNTLFAINAWAAVEGLSVLKAHGVNPSDALACINKASGQSFATLVTLPDRIVNQTYPKTFTIDLMAKDCGIAIDLQTEKQVPTPVMAQVASLVRAASNQYEPGSADFSEFAKFYQLMSGITLKDNH</sequence>
<dbReference type="GO" id="GO:0050661">
    <property type="term" value="F:NADP binding"/>
    <property type="evidence" value="ECO:0007669"/>
    <property type="project" value="InterPro"/>
</dbReference>
<dbReference type="GO" id="GO:0016054">
    <property type="term" value="P:organic acid catabolic process"/>
    <property type="evidence" value="ECO:0007669"/>
    <property type="project" value="UniProtKB-ARBA"/>
</dbReference>
<keyword evidence="8" id="KW-1185">Reference proteome</keyword>
<dbReference type="PROSITE" id="PS00895">
    <property type="entry name" value="3_HYDROXYISOBUT_DH"/>
    <property type="match status" value="1"/>
</dbReference>
<dbReference type="GO" id="GO:0051287">
    <property type="term" value="F:NAD binding"/>
    <property type="evidence" value="ECO:0007669"/>
    <property type="project" value="InterPro"/>
</dbReference>
<feature type="active site" evidence="4">
    <location>
        <position position="181"/>
    </location>
</feature>
<dbReference type="Gene3D" id="3.40.50.720">
    <property type="entry name" value="NAD(P)-binding Rossmann-like Domain"/>
    <property type="match status" value="1"/>
</dbReference>
<feature type="domain" description="3-hydroxyisobutyrate dehydrogenase-like NAD-binding" evidence="6">
    <location>
        <begin position="175"/>
        <end position="296"/>
    </location>
</feature>
<keyword evidence="2" id="KW-0560">Oxidoreductase</keyword>
<dbReference type="InterPro" id="IPR013328">
    <property type="entry name" value="6PGD_dom2"/>
</dbReference>
<dbReference type="SUPFAM" id="SSF51735">
    <property type="entry name" value="NAD(P)-binding Rossmann-fold domains"/>
    <property type="match status" value="1"/>
</dbReference>
<dbReference type="InterPro" id="IPR036291">
    <property type="entry name" value="NAD(P)-bd_dom_sf"/>
</dbReference>
<dbReference type="PANTHER" id="PTHR43060">
    <property type="entry name" value="3-HYDROXYISOBUTYRATE DEHYDROGENASE-LIKE 1, MITOCHONDRIAL-RELATED"/>
    <property type="match status" value="1"/>
</dbReference>
<dbReference type="SUPFAM" id="SSF48179">
    <property type="entry name" value="6-phosphogluconate dehydrogenase C-terminal domain-like"/>
    <property type="match status" value="1"/>
</dbReference>
<evidence type="ECO:0000259" key="5">
    <source>
        <dbReference type="Pfam" id="PF03446"/>
    </source>
</evidence>
<evidence type="ECO:0000256" key="1">
    <source>
        <dbReference type="ARBA" id="ARBA00009080"/>
    </source>
</evidence>
<dbReference type="Proteomes" id="UP000442109">
    <property type="component" value="Unassembled WGS sequence"/>
</dbReference>
<accession>A0A844M011</accession>
<reference evidence="7 8" key="1">
    <citation type="journal article" date="2019" name="PLoS ONE">
        <title>Pup mortality in New Zealand sea lions (Phocarctos hookeri) at Enderby Island, Auckland Islands, 2013-18.</title>
        <authorList>
            <person name="Michael S.A."/>
            <person name="Hayman D.T.S."/>
            <person name="Gray R."/>
            <person name="Zhang J."/>
            <person name="Rogers L."/>
            <person name="Roe W.D."/>
        </authorList>
    </citation>
    <scope>NUCLEOTIDE SEQUENCE [LARGE SCALE GENOMIC DNA]</scope>
    <source>
        <strain evidence="7 8">SM868</strain>
    </source>
</reference>
<dbReference type="EMBL" id="WFKQ01000003">
    <property type="protein sequence ID" value="MUG32262.1"/>
    <property type="molecule type" value="Genomic_DNA"/>
</dbReference>
<dbReference type="Gene3D" id="1.10.1040.10">
    <property type="entry name" value="N-(1-d-carboxylethyl)-l-norvaline Dehydrogenase, domain 2"/>
    <property type="match status" value="1"/>
</dbReference>
<dbReference type="PANTHER" id="PTHR43060:SF15">
    <property type="entry name" value="3-HYDROXYISOBUTYRATE DEHYDROGENASE-LIKE 1, MITOCHONDRIAL-RELATED"/>
    <property type="match status" value="1"/>
</dbReference>
<comment type="caution">
    <text evidence="7">The sequence shown here is derived from an EMBL/GenBank/DDBJ whole genome shotgun (WGS) entry which is preliminary data.</text>
</comment>
<proteinExistence type="inferred from homology"/>
<evidence type="ECO:0000259" key="6">
    <source>
        <dbReference type="Pfam" id="PF14833"/>
    </source>
</evidence>
<evidence type="ECO:0000313" key="7">
    <source>
        <dbReference type="EMBL" id="MUG32262.1"/>
    </source>
</evidence>
<gene>
    <name evidence="7" type="ORF">GB996_05585</name>
</gene>
<dbReference type="InterPro" id="IPR002204">
    <property type="entry name" value="3-OH-isobutyrate_DH-rel_CS"/>
</dbReference>
<comment type="similarity">
    <text evidence="1">Belongs to the HIBADH-related family.</text>
</comment>
<dbReference type="Pfam" id="PF14833">
    <property type="entry name" value="NAD_binding_11"/>
    <property type="match status" value="1"/>
</dbReference>
<keyword evidence="3" id="KW-0520">NAD</keyword>
<dbReference type="InterPro" id="IPR006115">
    <property type="entry name" value="6PGDH_NADP-bd"/>
</dbReference>
<evidence type="ECO:0000256" key="4">
    <source>
        <dbReference type="PIRSR" id="PIRSR000103-1"/>
    </source>
</evidence>
<dbReference type="AlphaFoldDB" id="A0A844M011"/>
<dbReference type="OrthoDB" id="9786703at2"/>
<evidence type="ECO:0000256" key="3">
    <source>
        <dbReference type="ARBA" id="ARBA00023027"/>
    </source>
</evidence>
<dbReference type="InterPro" id="IPR008927">
    <property type="entry name" value="6-PGluconate_DH-like_C_sf"/>
</dbReference>
<evidence type="ECO:0000256" key="2">
    <source>
        <dbReference type="ARBA" id="ARBA00023002"/>
    </source>
</evidence>
<protein>
    <submittedName>
        <fullName evidence="7">NAD-binding protein</fullName>
    </submittedName>
</protein>
<dbReference type="InterPro" id="IPR029154">
    <property type="entry name" value="HIBADH-like_NADP-bd"/>
</dbReference>
<dbReference type="RefSeq" id="WP_155587068.1">
    <property type="nucleotide sequence ID" value="NZ_WFKQ01000003.1"/>
</dbReference>
<dbReference type="GO" id="GO:0016491">
    <property type="term" value="F:oxidoreductase activity"/>
    <property type="evidence" value="ECO:0007669"/>
    <property type="project" value="UniProtKB-KW"/>
</dbReference>
<dbReference type="PIRSF" id="PIRSF000103">
    <property type="entry name" value="HIBADH"/>
    <property type="match status" value="1"/>
</dbReference>
<name>A0A844M011_9GAMM</name>